<evidence type="ECO:0008006" key="3">
    <source>
        <dbReference type="Google" id="ProtNLM"/>
    </source>
</evidence>
<dbReference type="OrthoDB" id="599464at2"/>
<feature type="non-terminal residue" evidence="1">
    <location>
        <position position="136"/>
    </location>
</feature>
<dbReference type="RefSeq" id="WP_139374902.1">
    <property type="nucleotide sequence ID" value="NZ_FUYY01000008.1"/>
</dbReference>
<keyword evidence="2" id="KW-1185">Reference proteome</keyword>
<evidence type="ECO:0000313" key="1">
    <source>
        <dbReference type="EMBL" id="SKB79495.1"/>
    </source>
</evidence>
<evidence type="ECO:0000313" key="2">
    <source>
        <dbReference type="Proteomes" id="UP000190230"/>
    </source>
</evidence>
<organism evidence="1 2">
    <name type="scientific">Salegentibacter holothuriorum</name>
    <dbReference type="NCBI Taxonomy" id="241145"/>
    <lineage>
        <taxon>Bacteria</taxon>
        <taxon>Pseudomonadati</taxon>
        <taxon>Bacteroidota</taxon>
        <taxon>Flavobacteriia</taxon>
        <taxon>Flavobacteriales</taxon>
        <taxon>Flavobacteriaceae</taxon>
        <taxon>Salegentibacter</taxon>
    </lineage>
</organism>
<name>A0A1T5E6K9_9FLAO</name>
<gene>
    <name evidence="1" type="ORF">SAMN05660776_3028</name>
</gene>
<dbReference type="AlphaFoldDB" id="A0A1T5E6K9"/>
<dbReference type="STRING" id="241145.SAMN05660776_3028"/>
<dbReference type="EMBL" id="FUYY01000008">
    <property type="protein sequence ID" value="SKB79495.1"/>
    <property type="molecule type" value="Genomic_DNA"/>
</dbReference>
<sequence>MGKITPRFFLAVFIYGLFSLSANTVLASINYGPEKAVFEKQIKNKSFFVGFLLEAAPTIIAPADVNHINDSGQCYALRSNIDLGNASVGGTSSSPTNDAPTQFMVGSTTVTWSITDDSGITATDTQLVTITDNEIP</sequence>
<proteinExistence type="predicted"/>
<protein>
    <recommendedName>
        <fullName evidence="3">HYR domain-containing protein</fullName>
    </recommendedName>
</protein>
<reference evidence="2" key="1">
    <citation type="submission" date="2017-02" db="EMBL/GenBank/DDBJ databases">
        <authorList>
            <person name="Varghese N."/>
            <person name="Submissions S."/>
        </authorList>
    </citation>
    <scope>NUCLEOTIDE SEQUENCE [LARGE SCALE GENOMIC DNA]</scope>
    <source>
        <strain evidence="2">DSM 23405</strain>
    </source>
</reference>
<accession>A0A1T5E6K9</accession>
<dbReference type="Proteomes" id="UP000190230">
    <property type="component" value="Unassembled WGS sequence"/>
</dbReference>